<dbReference type="GO" id="GO:0003700">
    <property type="term" value="F:DNA-binding transcription factor activity"/>
    <property type="evidence" value="ECO:0007669"/>
    <property type="project" value="InterPro"/>
</dbReference>
<dbReference type="AlphaFoldDB" id="E1ZR94"/>
<dbReference type="InterPro" id="IPR044607">
    <property type="entry name" value="RKD-like"/>
</dbReference>
<dbReference type="InterPro" id="IPR003035">
    <property type="entry name" value="RWP-RK_dom"/>
</dbReference>
<dbReference type="GO" id="GO:0003677">
    <property type="term" value="F:DNA binding"/>
    <property type="evidence" value="ECO:0007669"/>
    <property type="project" value="UniProtKB-KW"/>
</dbReference>
<evidence type="ECO:0000259" key="7">
    <source>
        <dbReference type="PROSITE" id="PS51519"/>
    </source>
</evidence>
<evidence type="ECO:0000256" key="2">
    <source>
        <dbReference type="ARBA" id="ARBA00023015"/>
    </source>
</evidence>
<accession>E1ZR94</accession>
<dbReference type="Proteomes" id="UP000008141">
    <property type="component" value="Unassembled WGS sequence"/>
</dbReference>
<dbReference type="OrthoDB" id="6270329at2759"/>
<keyword evidence="9" id="KW-1185">Reference proteome</keyword>
<comment type="function">
    <text evidence="1">Putative transcription factor.</text>
</comment>
<evidence type="ECO:0000313" key="9">
    <source>
        <dbReference type="Proteomes" id="UP000008141"/>
    </source>
</evidence>
<evidence type="ECO:0000313" key="8">
    <source>
        <dbReference type="EMBL" id="EFN51695.1"/>
    </source>
</evidence>
<dbReference type="EMBL" id="GL433861">
    <property type="protein sequence ID" value="EFN51695.1"/>
    <property type="molecule type" value="Genomic_DNA"/>
</dbReference>
<evidence type="ECO:0000256" key="5">
    <source>
        <dbReference type="ARBA" id="ARBA00023163"/>
    </source>
</evidence>
<feature type="domain" description="RWP-RK" evidence="7">
    <location>
        <begin position="5"/>
        <end position="60"/>
    </location>
</feature>
<proteinExistence type="predicted"/>
<dbReference type="PANTHER" id="PTHR46373:SF2">
    <property type="entry name" value="RWP-RK DOMAIN-CONTAINING PROTEIN"/>
    <property type="match status" value="1"/>
</dbReference>
<evidence type="ECO:0000256" key="4">
    <source>
        <dbReference type="ARBA" id="ARBA00023125"/>
    </source>
</evidence>
<gene>
    <name evidence="8" type="ORF">CHLNCDRAFT_27756</name>
</gene>
<name>E1ZR94_CHLVA</name>
<dbReference type="KEGG" id="cvr:CHLNCDRAFT_27756"/>
<reference evidence="8 9" key="1">
    <citation type="journal article" date="2010" name="Plant Cell">
        <title>The Chlorella variabilis NC64A genome reveals adaptation to photosymbiosis, coevolution with viruses, and cryptic sex.</title>
        <authorList>
            <person name="Blanc G."/>
            <person name="Duncan G."/>
            <person name="Agarkova I."/>
            <person name="Borodovsky M."/>
            <person name="Gurnon J."/>
            <person name="Kuo A."/>
            <person name="Lindquist E."/>
            <person name="Lucas S."/>
            <person name="Pangilinan J."/>
            <person name="Polle J."/>
            <person name="Salamov A."/>
            <person name="Terry A."/>
            <person name="Yamada T."/>
            <person name="Dunigan D.D."/>
            <person name="Grigoriev I.V."/>
            <person name="Claverie J.M."/>
            <person name="Van Etten J.L."/>
        </authorList>
    </citation>
    <scope>NUCLEOTIDE SEQUENCE [LARGE SCALE GENOMIC DNA]</scope>
    <source>
        <strain evidence="8 9">NC64A</strain>
    </source>
</reference>
<dbReference type="Pfam" id="PF02042">
    <property type="entry name" value="RWP-RK"/>
    <property type="match status" value="1"/>
</dbReference>
<keyword evidence="2" id="KW-0805">Transcription regulation</keyword>
<keyword evidence="5" id="KW-0804">Transcription</keyword>
<evidence type="ECO:0000256" key="6">
    <source>
        <dbReference type="ARBA" id="ARBA00023242"/>
    </source>
</evidence>
<protein>
    <submittedName>
        <fullName evidence="8">Expressed protein</fullName>
    </submittedName>
</protein>
<keyword evidence="3" id="KW-0175">Coiled coil</keyword>
<dbReference type="RefSeq" id="XP_005843797.1">
    <property type="nucleotide sequence ID" value="XM_005843735.1"/>
</dbReference>
<sequence length="60" mass="6984">MSRVPTTLLIRPFPAGRYSHEITKEEIEQYYHLPCEEASKQLGIGLTILKRICRRLGIEK</sequence>
<organism evidence="9">
    <name type="scientific">Chlorella variabilis</name>
    <name type="common">Green alga</name>
    <dbReference type="NCBI Taxonomy" id="554065"/>
    <lineage>
        <taxon>Eukaryota</taxon>
        <taxon>Viridiplantae</taxon>
        <taxon>Chlorophyta</taxon>
        <taxon>core chlorophytes</taxon>
        <taxon>Trebouxiophyceae</taxon>
        <taxon>Chlorellales</taxon>
        <taxon>Chlorellaceae</taxon>
        <taxon>Chlorella clade</taxon>
        <taxon>Chlorella</taxon>
    </lineage>
</organism>
<dbReference type="PANTHER" id="PTHR46373">
    <property type="entry name" value="PROTEIN RKD4"/>
    <property type="match status" value="1"/>
</dbReference>
<dbReference type="InParanoid" id="E1ZR94"/>
<keyword evidence="4" id="KW-0238">DNA-binding</keyword>
<evidence type="ECO:0000256" key="3">
    <source>
        <dbReference type="ARBA" id="ARBA00023054"/>
    </source>
</evidence>
<keyword evidence="6" id="KW-0539">Nucleus</keyword>
<dbReference type="GeneID" id="17351128"/>
<dbReference type="PROSITE" id="PS51519">
    <property type="entry name" value="RWP_RK"/>
    <property type="match status" value="1"/>
</dbReference>
<evidence type="ECO:0000256" key="1">
    <source>
        <dbReference type="ARBA" id="ARBA00004049"/>
    </source>
</evidence>